<dbReference type="AlphaFoldDB" id="A0A1I0WUK5"/>
<dbReference type="InterPro" id="IPR036038">
    <property type="entry name" value="Aminotransferase-like"/>
</dbReference>
<dbReference type="EMBL" id="FOKI01000006">
    <property type="protein sequence ID" value="SFA92087.1"/>
    <property type="molecule type" value="Genomic_DNA"/>
</dbReference>
<organism evidence="7 8">
    <name type="scientific">Clostridium frigidicarnis</name>
    <dbReference type="NCBI Taxonomy" id="84698"/>
    <lineage>
        <taxon>Bacteria</taxon>
        <taxon>Bacillati</taxon>
        <taxon>Bacillota</taxon>
        <taxon>Clostridia</taxon>
        <taxon>Eubacteriales</taxon>
        <taxon>Clostridiaceae</taxon>
        <taxon>Clostridium</taxon>
    </lineage>
</organism>
<dbReference type="InterPro" id="IPR050571">
    <property type="entry name" value="Class-IV_PLP-Dep_Aminotrnsfr"/>
</dbReference>
<dbReference type="GO" id="GO:0005829">
    <property type="term" value="C:cytosol"/>
    <property type="evidence" value="ECO:0007669"/>
    <property type="project" value="TreeGrafter"/>
</dbReference>
<dbReference type="RefSeq" id="WP_090039444.1">
    <property type="nucleotide sequence ID" value="NZ_FOKI01000006.1"/>
</dbReference>
<protein>
    <submittedName>
        <fullName evidence="7">4-amino-4-deoxychorismate lyase</fullName>
    </submittedName>
</protein>
<gene>
    <name evidence="7" type="ORF">SAMN04488528_100656</name>
</gene>
<dbReference type="STRING" id="84698.SAMN04488528_100656"/>
<evidence type="ECO:0000256" key="6">
    <source>
        <dbReference type="SAM" id="Coils"/>
    </source>
</evidence>
<dbReference type="OrthoDB" id="9805628at2"/>
<dbReference type="GO" id="GO:0008652">
    <property type="term" value="P:amino acid biosynthetic process"/>
    <property type="evidence" value="ECO:0007669"/>
    <property type="project" value="UniProtKB-ARBA"/>
</dbReference>
<comment type="similarity">
    <text evidence="2 4">Belongs to the class-IV pyridoxal-phosphate-dependent aminotransferase family.</text>
</comment>
<dbReference type="Gene3D" id="3.20.10.10">
    <property type="entry name" value="D-amino Acid Aminotransferase, subunit A, domain 2"/>
    <property type="match status" value="1"/>
</dbReference>
<dbReference type="GO" id="GO:0046394">
    <property type="term" value="P:carboxylic acid biosynthetic process"/>
    <property type="evidence" value="ECO:0007669"/>
    <property type="project" value="UniProtKB-ARBA"/>
</dbReference>
<proteinExistence type="inferred from homology"/>
<dbReference type="InterPro" id="IPR043131">
    <property type="entry name" value="BCAT-like_N"/>
</dbReference>
<keyword evidence="7" id="KW-0456">Lyase</keyword>
<dbReference type="Gene3D" id="3.30.470.10">
    <property type="match status" value="1"/>
</dbReference>
<name>A0A1I0WUK5_9CLOT</name>
<keyword evidence="8" id="KW-1185">Reference proteome</keyword>
<dbReference type="GO" id="GO:0016829">
    <property type="term" value="F:lyase activity"/>
    <property type="evidence" value="ECO:0007669"/>
    <property type="project" value="UniProtKB-KW"/>
</dbReference>
<dbReference type="CDD" id="cd00449">
    <property type="entry name" value="PLPDE_IV"/>
    <property type="match status" value="1"/>
</dbReference>
<dbReference type="Pfam" id="PF01063">
    <property type="entry name" value="Aminotran_4"/>
    <property type="match status" value="1"/>
</dbReference>
<evidence type="ECO:0000256" key="2">
    <source>
        <dbReference type="ARBA" id="ARBA00009320"/>
    </source>
</evidence>
<comment type="cofactor">
    <cofactor evidence="1 5">
        <name>pyridoxal 5'-phosphate</name>
        <dbReference type="ChEBI" id="CHEBI:597326"/>
    </cofactor>
</comment>
<dbReference type="PANTHER" id="PTHR42743:SF11">
    <property type="entry name" value="AMINODEOXYCHORISMATE LYASE"/>
    <property type="match status" value="1"/>
</dbReference>
<dbReference type="Proteomes" id="UP000198619">
    <property type="component" value="Unassembled WGS sequence"/>
</dbReference>
<evidence type="ECO:0000313" key="8">
    <source>
        <dbReference type="Proteomes" id="UP000198619"/>
    </source>
</evidence>
<evidence type="ECO:0000256" key="1">
    <source>
        <dbReference type="ARBA" id="ARBA00001933"/>
    </source>
</evidence>
<evidence type="ECO:0000256" key="3">
    <source>
        <dbReference type="ARBA" id="ARBA00022898"/>
    </source>
</evidence>
<keyword evidence="3 5" id="KW-0663">Pyridoxal phosphate</keyword>
<dbReference type="InterPro" id="IPR001544">
    <property type="entry name" value="Aminotrans_IV"/>
</dbReference>
<dbReference type="PANTHER" id="PTHR42743">
    <property type="entry name" value="AMINO-ACID AMINOTRANSFERASE"/>
    <property type="match status" value="1"/>
</dbReference>
<dbReference type="PROSITE" id="PS00770">
    <property type="entry name" value="AA_TRANSFER_CLASS_4"/>
    <property type="match status" value="1"/>
</dbReference>
<accession>A0A1I0WUK5</accession>
<sequence length="251" mass="29204">MILINESNTGELVLDDGLNFGLGAFETIKISNGGKAILLEEHIERLKNTLNALNIKKEISVDKIYKYITSNNLKNIAFKILVTSENIVFSTRSIPYTSDYYKRGFNVYFSEYRRNSKSLLTYHKTLNYGENILEKRNAFTLGFDEPLFLNERYEITEGATTNIFFIKNNEIYTPKICSGLLNGILRQWVIDNFKVHEGLYTLEDLKSSHEIFLTNSLMGIMKVNKIEGYDLNLKYEKTYEILKTYLDFEER</sequence>
<evidence type="ECO:0000256" key="5">
    <source>
        <dbReference type="RuleBase" id="RU004516"/>
    </source>
</evidence>
<evidence type="ECO:0000256" key="4">
    <source>
        <dbReference type="RuleBase" id="RU004106"/>
    </source>
</evidence>
<dbReference type="InterPro" id="IPR018300">
    <property type="entry name" value="Aminotrans_IV_CS"/>
</dbReference>
<dbReference type="SUPFAM" id="SSF56752">
    <property type="entry name" value="D-aminoacid aminotransferase-like PLP-dependent enzymes"/>
    <property type="match status" value="1"/>
</dbReference>
<feature type="coiled-coil region" evidence="6">
    <location>
        <begin position="36"/>
        <end position="63"/>
    </location>
</feature>
<dbReference type="FunFam" id="3.20.10.10:FF:000002">
    <property type="entry name" value="D-alanine aminotransferase"/>
    <property type="match status" value="1"/>
</dbReference>
<keyword evidence="6" id="KW-0175">Coiled coil</keyword>
<dbReference type="InterPro" id="IPR043132">
    <property type="entry name" value="BCAT-like_C"/>
</dbReference>
<evidence type="ECO:0000313" key="7">
    <source>
        <dbReference type="EMBL" id="SFA92087.1"/>
    </source>
</evidence>
<reference evidence="7 8" key="1">
    <citation type="submission" date="2016-10" db="EMBL/GenBank/DDBJ databases">
        <authorList>
            <person name="de Groot N.N."/>
        </authorList>
    </citation>
    <scope>NUCLEOTIDE SEQUENCE [LARGE SCALE GENOMIC DNA]</scope>
    <source>
        <strain evidence="7 8">DSM 12271</strain>
    </source>
</reference>